<dbReference type="OrthoDB" id="5508069at2"/>
<dbReference type="PhylomeDB" id="Q7NK56"/>
<dbReference type="HOGENOM" id="CLU_1872507_0_0_3"/>
<dbReference type="KEGG" id="gvi:glr1624"/>
<protein>
    <submittedName>
        <fullName evidence="1">Glr1624 protein</fullName>
    </submittedName>
</protein>
<dbReference type="Proteomes" id="UP000000557">
    <property type="component" value="Chromosome"/>
</dbReference>
<dbReference type="EMBL" id="BA000045">
    <property type="protein sequence ID" value="BAC89565.1"/>
    <property type="molecule type" value="Genomic_DNA"/>
</dbReference>
<dbReference type="Pfam" id="PF08843">
    <property type="entry name" value="AbiEii"/>
    <property type="match status" value="1"/>
</dbReference>
<keyword evidence="2" id="KW-1185">Reference proteome</keyword>
<dbReference type="AlphaFoldDB" id="Q7NK56"/>
<name>Q7NK56_GLOVI</name>
<evidence type="ECO:0000313" key="2">
    <source>
        <dbReference type="Proteomes" id="UP000000557"/>
    </source>
</evidence>
<evidence type="ECO:0000313" key="1">
    <source>
        <dbReference type="EMBL" id="BAC89565.1"/>
    </source>
</evidence>
<dbReference type="InParanoid" id="Q7NK56"/>
<sequence>MYPAKRERHRRILEILARLDAEFLARCRALFGGGTLISLLHGEFRLSLDIDFLCSVDEGYRLLRTVIGERGYRALFASREGVLLHREIRADQYGGAHWQLFGAGLPAVQVSDLYLPADGSFLRVSTYGRGIWQVAL</sequence>
<proteinExistence type="predicted"/>
<reference evidence="1 2" key="2">
    <citation type="journal article" date="2003" name="DNA Res.">
        <title>Complete genome structure of Gloeobacter violaceus PCC 7421, a cyanobacterium that lacks thylakoids (supplement).</title>
        <authorList>
            <person name="Nakamura Y."/>
            <person name="Kaneko T."/>
            <person name="Sato S."/>
            <person name="Mimuro M."/>
            <person name="Miyashita H."/>
            <person name="Tsuchiya T."/>
            <person name="Sasamoto S."/>
            <person name="Watanabe A."/>
            <person name="Kawashima K."/>
            <person name="Kishida Y."/>
            <person name="Kiyokawa C."/>
            <person name="Kohara M."/>
            <person name="Matsumoto M."/>
            <person name="Matsuno A."/>
            <person name="Nakazaki N."/>
            <person name="Shimpo S."/>
            <person name="Takeuchi C."/>
            <person name="Yamada M."/>
            <person name="Tabata S."/>
        </authorList>
    </citation>
    <scope>NUCLEOTIDE SEQUENCE [LARGE SCALE GENOMIC DNA]</scope>
    <source>
        <strain evidence="2">ATCC 29082 / PCC 7421</strain>
    </source>
</reference>
<organism evidence="1 2">
    <name type="scientific">Gloeobacter violaceus (strain ATCC 29082 / PCC 7421)</name>
    <dbReference type="NCBI Taxonomy" id="251221"/>
    <lineage>
        <taxon>Bacteria</taxon>
        <taxon>Bacillati</taxon>
        <taxon>Cyanobacteriota</taxon>
        <taxon>Cyanophyceae</taxon>
        <taxon>Gloeobacterales</taxon>
        <taxon>Gloeobacteraceae</taxon>
        <taxon>Gloeobacter</taxon>
    </lineage>
</organism>
<dbReference type="STRING" id="251221.gene:10759114"/>
<dbReference type="RefSeq" id="WP_011141623.1">
    <property type="nucleotide sequence ID" value="NC_005125.1"/>
</dbReference>
<accession>Q7NK56</accession>
<dbReference type="InterPro" id="IPR014942">
    <property type="entry name" value="AbiEii"/>
</dbReference>
<gene>
    <name evidence="1" type="ordered locus">glr1624</name>
</gene>
<dbReference type="EnsemblBacteria" id="BAC89565">
    <property type="protein sequence ID" value="BAC89565"/>
    <property type="gene ID" value="BAC89565"/>
</dbReference>
<reference evidence="1 2" key="1">
    <citation type="journal article" date="2003" name="DNA Res.">
        <title>Complete genome structure of Gloeobacter violaceus PCC 7421, a cyanobacterium that lacks thylakoids.</title>
        <authorList>
            <person name="Nakamura Y."/>
            <person name="Kaneko T."/>
            <person name="Sato S."/>
            <person name="Mimuro M."/>
            <person name="Miyashita H."/>
            <person name="Tsuchiya T."/>
            <person name="Sasamoto S."/>
            <person name="Watanabe A."/>
            <person name="Kawashima K."/>
            <person name="Kishida Y."/>
            <person name="Kiyokawa C."/>
            <person name="Kohara M."/>
            <person name="Matsumoto M."/>
            <person name="Matsuno A."/>
            <person name="Nakazaki N."/>
            <person name="Shimpo S."/>
            <person name="Takeuchi C."/>
            <person name="Yamada M."/>
            <person name="Tabata S."/>
        </authorList>
    </citation>
    <scope>NUCLEOTIDE SEQUENCE [LARGE SCALE GENOMIC DNA]</scope>
    <source>
        <strain evidence="2">ATCC 29082 / PCC 7421</strain>
    </source>
</reference>